<dbReference type="SUPFAM" id="SSF51905">
    <property type="entry name" value="FAD/NAD(P)-binding domain"/>
    <property type="match status" value="1"/>
</dbReference>
<sequence length="467" mass="50815">MAPSLLPVLNSTTSFWRSSLHEIDDHSSTPDLPSEVDIVIIGAGYAGASTVHHILEICKEQNLPIPSIAILEARQACSGATGRNGGHLKPDPYNRPVTIAGNHGIEAAAECAEFEAQHIPAMKKLIEDEAIDCEFVLTRCMDVLLTDDIYDKMKSGVDFLRKHDISVMKDVWFASGAQAEQISGVKGAKACFSYTAGHLYPYKLITHLLANAVRAGVNLQTHTPVSSVSPTADKDGFFTVSTKTRGSLRAQKVVYATNAYTSALLPEFTSKIVPVRGICSHIAVPATSKKPAPTLQTSYILRWGNYEYEYLIPRLDGSIVVGGGRSRYYHDKASWYDNVNDDKLIEAAKPHFDGYMQRVFHGWEDSGAEATNVWTGIMGYSSDGLPHVGTVPGRQNQFIIAGFTGHGMPQVFLSSKGIAKMVVSGASFKSTGIPRVYQASKARLDSTRNVILEGWEESQKGPPSPKL</sequence>
<dbReference type="EMBL" id="MCFJ01000006">
    <property type="protein sequence ID" value="ORY65554.1"/>
    <property type="molecule type" value="Genomic_DNA"/>
</dbReference>
<proteinExistence type="predicted"/>
<dbReference type="GeneID" id="63780029"/>
<dbReference type="RefSeq" id="XP_040716706.1">
    <property type="nucleotide sequence ID" value="XM_040863817.1"/>
</dbReference>
<name>A0A1Y2E2H2_9PEZI</name>
<protein>
    <submittedName>
        <fullName evidence="2">FAD dependent oxidoreductase</fullName>
    </submittedName>
</protein>
<dbReference type="InParanoid" id="A0A1Y2E2H2"/>
<dbReference type="PANTHER" id="PTHR13847">
    <property type="entry name" value="SARCOSINE DEHYDROGENASE-RELATED"/>
    <property type="match status" value="1"/>
</dbReference>
<dbReference type="Gene3D" id="3.30.9.10">
    <property type="entry name" value="D-Amino Acid Oxidase, subunit A, domain 2"/>
    <property type="match status" value="1"/>
</dbReference>
<feature type="domain" description="FAD dependent oxidoreductase" evidence="1">
    <location>
        <begin position="37"/>
        <end position="420"/>
    </location>
</feature>
<dbReference type="OrthoDB" id="429143at2759"/>
<comment type="caution">
    <text evidence="2">The sequence shown here is derived from an EMBL/GenBank/DDBJ whole genome shotgun (WGS) entry which is preliminary data.</text>
</comment>
<dbReference type="InterPro" id="IPR006076">
    <property type="entry name" value="FAD-dep_OxRdtase"/>
</dbReference>
<gene>
    <name evidence="2" type="ORF">BCR38DRAFT_484966</name>
</gene>
<organism evidence="2 3">
    <name type="scientific">Pseudomassariella vexata</name>
    <dbReference type="NCBI Taxonomy" id="1141098"/>
    <lineage>
        <taxon>Eukaryota</taxon>
        <taxon>Fungi</taxon>
        <taxon>Dikarya</taxon>
        <taxon>Ascomycota</taxon>
        <taxon>Pezizomycotina</taxon>
        <taxon>Sordariomycetes</taxon>
        <taxon>Xylariomycetidae</taxon>
        <taxon>Amphisphaeriales</taxon>
        <taxon>Pseudomassariaceae</taxon>
        <taxon>Pseudomassariella</taxon>
    </lineage>
</organism>
<dbReference type="STRING" id="1141098.A0A1Y2E2H2"/>
<evidence type="ECO:0000313" key="2">
    <source>
        <dbReference type="EMBL" id="ORY65554.1"/>
    </source>
</evidence>
<dbReference type="Pfam" id="PF01266">
    <property type="entry name" value="DAO"/>
    <property type="match status" value="1"/>
</dbReference>
<evidence type="ECO:0000313" key="3">
    <source>
        <dbReference type="Proteomes" id="UP000193689"/>
    </source>
</evidence>
<dbReference type="AlphaFoldDB" id="A0A1Y2E2H2"/>
<accession>A0A1Y2E2H2</accession>
<keyword evidence="3" id="KW-1185">Reference proteome</keyword>
<evidence type="ECO:0000259" key="1">
    <source>
        <dbReference type="Pfam" id="PF01266"/>
    </source>
</evidence>
<dbReference type="PANTHER" id="PTHR13847:SF279">
    <property type="entry name" value="FAD DEPENDENT OXIDOREDUCTASE DOMAIN-CONTAINING PROTEIN-RELATED"/>
    <property type="match status" value="1"/>
</dbReference>
<dbReference type="GO" id="GO:0005737">
    <property type="term" value="C:cytoplasm"/>
    <property type="evidence" value="ECO:0007669"/>
    <property type="project" value="TreeGrafter"/>
</dbReference>
<dbReference type="Gene3D" id="3.50.50.60">
    <property type="entry name" value="FAD/NAD(P)-binding domain"/>
    <property type="match status" value="1"/>
</dbReference>
<dbReference type="InterPro" id="IPR036188">
    <property type="entry name" value="FAD/NAD-bd_sf"/>
</dbReference>
<dbReference type="Proteomes" id="UP000193689">
    <property type="component" value="Unassembled WGS sequence"/>
</dbReference>
<reference evidence="2 3" key="1">
    <citation type="submission" date="2016-07" db="EMBL/GenBank/DDBJ databases">
        <title>Pervasive Adenine N6-methylation of Active Genes in Fungi.</title>
        <authorList>
            <consortium name="DOE Joint Genome Institute"/>
            <person name="Mondo S.J."/>
            <person name="Dannebaum R.O."/>
            <person name="Kuo R.C."/>
            <person name="Labutti K."/>
            <person name="Haridas S."/>
            <person name="Kuo A."/>
            <person name="Salamov A."/>
            <person name="Ahrendt S.R."/>
            <person name="Lipzen A."/>
            <person name="Sullivan W."/>
            <person name="Andreopoulos W.B."/>
            <person name="Clum A."/>
            <person name="Lindquist E."/>
            <person name="Daum C."/>
            <person name="Ramamoorthy G.K."/>
            <person name="Gryganskyi A."/>
            <person name="Culley D."/>
            <person name="Magnuson J.K."/>
            <person name="James T.Y."/>
            <person name="O'Malley M.A."/>
            <person name="Stajich J.E."/>
            <person name="Spatafora J.W."/>
            <person name="Visel A."/>
            <person name="Grigoriev I.V."/>
        </authorList>
    </citation>
    <scope>NUCLEOTIDE SEQUENCE [LARGE SCALE GENOMIC DNA]</scope>
    <source>
        <strain evidence="2 3">CBS 129021</strain>
    </source>
</reference>